<feature type="transmembrane region" description="Helical" evidence="1">
    <location>
        <begin position="291"/>
        <end position="308"/>
    </location>
</feature>
<feature type="transmembrane region" description="Helical" evidence="1">
    <location>
        <begin position="106"/>
        <end position="127"/>
    </location>
</feature>
<feature type="transmembrane region" description="Helical" evidence="1">
    <location>
        <begin position="47"/>
        <end position="69"/>
    </location>
</feature>
<proteinExistence type="predicted"/>
<feature type="transmembrane region" description="Helical" evidence="1">
    <location>
        <begin position="148"/>
        <end position="173"/>
    </location>
</feature>
<feature type="transmembrane region" description="Helical" evidence="1">
    <location>
        <begin position="20"/>
        <end position="41"/>
    </location>
</feature>
<dbReference type="PANTHER" id="PTHR23542">
    <property type="match status" value="1"/>
</dbReference>
<keyword evidence="1" id="KW-1133">Transmembrane helix</keyword>
<dbReference type="Gene3D" id="1.20.1250.20">
    <property type="entry name" value="MFS general substrate transporter like domains"/>
    <property type="match status" value="2"/>
</dbReference>
<comment type="caution">
    <text evidence="2">The sequence shown here is derived from an EMBL/GenBank/DDBJ whole genome shotgun (WGS) entry which is preliminary data.</text>
</comment>
<reference evidence="2" key="1">
    <citation type="submission" date="2022-03" db="EMBL/GenBank/DDBJ databases">
        <title>Streptomyces 7R015 and 7R016 isolated from Barleria lupulina in Thailand.</title>
        <authorList>
            <person name="Kanchanasin P."/>
            <person name="Phongsopitanun W."/>
            <person name="Tanasupawat S."/>
        </authorList>
    </citation>
    <scope>NUCLEOTIDE SEQUENCE</scope>
    <source>
        <strain evidence="2">7R016</strain>
    </source>
</reference>
<evidence type="ECO:0000313" key="3">
    <source>
        <dbReference type="Proteomes" id="UP001165270"/>
    </source>
</evidence>
<dbReference type="Pfam" id="PF07690">
    <property type="entry name" value="MFS_1"/>
    <property type="match status" value="1"/>
</dbReference>
<keyword evidence="1" id="KW-0812">Transmembrane</keyword>
<evidence type="ECO:0000256" key="1">
    <source>
        <dbReference type="SAM" id="Phobius"/>
    </source>
</evidence>
<dbReference type="EMBL" id="JALDAX010000018">
    <property type="protein sequence ID" value="MCI3244954.1"/>
    <property type="molecule type" value="Genomic_DNA"/>
</dbReference>
<accession>A0ABS9XSA3</accession>
<sequence length="433" mass="42753">MTSLGRYAEVRNIPGLTPLLLAGVVARLGSGMTPLALLLLVEEATGRYAWAGLAVGLYALAGVSVSPVIGRLADRLGPSRVLLGTAIVHAMALIGLVISARGGSALPVICTVAAAVGATYPPLTAVIRGTCNRLTAPTTGWARLRGTVLAADTALYEIVFVVGPLLVGAFGAIATPAAAIIAAAGVTLAGTTLVACAAVMRAQRPDACRVRRGGLGPLRLPGFTVLLGCVGALGAGFGAVSVAVPAYATAHAGHDPAALAGLLLAVWGLGSAVGGLWYGAWPPRAPLHRQLAWLLGGVALSLAALAVAPSPTGLGAALVLGGGVIAPCLTVYISLVGRIVPTDMLTEAHTWIATVPIAANAAGGAAAGTLVDQPGGTSWAFVLAGVIVAAAAVAAAWPSGPITRADTEADRTTSTGPDTGWPSCAARTDCGCA</sequence>
<dbReference type="InterPro" id="IPR011701">
    <property type="entry name" value="MFS"/>
</dbReference>
<feature type="transmembrane region" description="Helical" evidence="1">
    <location>
        <begin position="81"/>
        <end position="100"/>
    </location>
</feature>
<feature type="transmembrane region" description="Helical" evidence="1">
    <location>
        <begin position="348"/>
        <end position="371"/>
    </location>
</feature>
<name>A0ABS9XSA3_9ACTN</name>
<feature type="transmembrane region" description="Helical" evidence="1">
    <location>
        <begin position="377"/>
        <end position="397"/>
    </location>
</feature>
<dbReference type="RefSeq" id="WP_242712704.1">
    <property type="nucleotide sequence ID" value="NZ_JALDAX010000018.1"/>
</dbReference>
<keyword evidence="1" id="KW-0472">Membrane</keyword>
<gene>
    <name evidence="2" type="ORF">MQN93_35120</name>
</gene>
<keyword evidence="3" id="KW-1185">Reference proteome</keyword>
<dbReference type="PANTHER" id="PTHR23542:SF1">
    <property type="entry name" value="MAJOR FACILITATOR SUPERFAMILY (MFS) PROFILE DOMAIN-CONTAINING PROTEIN"/>
    <property type="match status" value="1"/>
</dbReference>
<evidence type="ECO:0000313" key="2">
    <source>
        <dbReference type="EMBL" id="MCI3244954.1"/>
    </source>
</evidence>
<dbReference type="InterPro" id="IPR036259">
    <property type="entry name" value="MFS_trans_sf"/>
</dbReference>
<protein>
    <submittedName>
        <fullName evidence="2">MFS transporter</fullName>
    </submittedName>
</protein>
<organism evidence="2 3">
    <name type="scientific">Streptomyces spinosisporus</name>
    <dbReference type="NCBI Taxonomy" id="2927582"/>
    <lineage>
        <taxon>Bacteria</taxon>
        <taxon>Bacillati</taxon>
        <taxon>Actinomycetota</taxon>
        <taxon>Actinomycetes</taxon>
        <taxon>Kitasatosporales</taxon>
        <taxon>Streptomycetaceae</taxon>
        <taxon>Streptomyces</taxon>
    </lineage>
</organism>
<feature type="transmembrane region" description="Helical" evidence="1">
    <location>
        <begin position="314"/>
        <end position="336"/>
    </location>
</feature>
<feature type="transmembrane region" description="Helical" evidence="1">
    <location>
        <begin position="256"/>
        <end position="279"/>
    </location>
</feature>
<feature type="transmembrane region" description="Helical" evidence="1">
    <location>
        <begin position="179"/>
        <end position="200"/>
    </location>
</feature>
<dbReference type="SUPFAM" id="SSF103473">
    <property type="entry name" value="MFS general substrate transporter"/>
    <property type="match status" value="1"/>
</dbReference>
<feature type="transmembrane region" description="Helical" evidence="1">
    <location>
        <begin position="220"/>
        <end position="244"/>
    </location>
</feature>
<dbReference type="Proteomes" id="UP001165270">
    <property type="component" value="Unassembled WGS sequence"/>
</dbReference>